<dbReference type="VEuPathDB" id="AmoebaDB:NfTy_084080"/>
<feature type="region of interest" description="Disordered" evidence="2">
    <location>
        <begin position="1"/>
        <end position="147"/>
    </location>
</feature>
<feature type="compositionally biased region" description="Low complexity" evidence="2">
    <location>
        <begin position="7"/>
        <end position="27"/>
    </location>
</feature>
<feature type="coiled-coil region" evidence="1">
    <location>
        <begin position="292"/>
        <end position="466"/>
    </location>
</feature>
<dbReference type="Proteomes" id="UP000444721">
    <property type="component" value="Unassembled WGS sequence"/>
</dbReference>
<dbReference type="OMA" id="ERIPMCD"/>
<dbReference type="VEuPathDB" id="AmoebaDB:NF0066590"/>
<evidence type="ECO:0000256" key="2">
    <source>
        <dbReference type="SAM" id="MobiDB-lite"/>
    </source>
</evidence>
<dbReference type="AlphaFoldDB" id="A0A6A5BPI4"/>
<sequence length="597" mass="69102">MTIKSASTTTTPSNHNNNTNNNNNNSNKRNYGQAIFRSSGSSQDLHKDSQQRCSVSLPAITSSKRLSTSTAAASSARNKRTSNGNTTSSSSSMNNTTNANNTCSYSVVYRNGSSRSNQSSRATSRASRDDSTPSSGRNSEDFNSTESMNLVLDQEATVLDEDTLQFISLMKKDLAVLHKKLYEYKADERGQRLSLDDFSNVSQCIFHHDSFKTRYYLLEMLVEKIVELQHHLLQKTDRLQKFIEVADRIMDVVEQSRNSKVQTFQKETQTSDVTHKKSNSDSLLTGSTFVEWNDTSNEKELLEKQKIELEEEKSSLSTSVSNLTEKLYQTALEKTALEEKLKASTLKYESTISNLNSQIENLKQSIAYMSTEKSSLTEKLNAQQGALHETVNDLNLQLRQGMERIQQLEEHIGRKEKEIEQLRKENELTRKEDDLQEKYSNLLKYNTQLEKDYKDMLEECNHLEMAEKIAMQKEFQYEELVKEYQILSIELGINQKQNENLKEQLKVMQRENQRLIKQEQVESDSQQEIVLIRKDYEEKLKSMNEKIKELQFNHMMQLQSLNDTFIQERKMMQRKADKFKQRCDLLEARLNELEQQK</sequence>
<comment type="caution">
    <text evidence="3">The sequence shown here is derived from an EMBL/GenBank/DDBJ whole genome shotgun (WGS) entry which is preliminary data.</text>
</comment>
<dbReference type="GeneID" id="68112188"/>
<reference evidence="3 4" key="1">
    <citation type="journal article" date="2019" name="Sci. Rep.">
        <title>Nanopore sequencing improves the draft genome of the human pathogenic amoeba Naegleria fowleri.</title>
        <authorList>
            <person name="Liechti N."/>
            <person name="Schurch N."/>
            <person name="Bruggmann R."/>
            <person name="Wittwer M."/>
        </authorList>
    </citation>
    <scope>NUCLEOTIDE SEQUENCE [LARGE SCALE GENOMIC DNA]</scope>
    <source>
        <strain evidence="3 4">ATCC 30894</strain>
    </source>
</reference>
<evidence type="ECO:0000256" key="1">
    <source>
        <dbReference type="SAM" id="Coils"/>
    </source>
</evidence>
<evidence type="ECO:0000313" key="3">
    <source>
        <dbReference type="EMBL" id="KAF0976004.1"/>
    </source>
</evidence>
<keyword evidence="1" id="KW-0175">Coiled coil</keyword>
<feature type="compositionally biased region" description="Polar residues" evidence="2">
    <location>
        <begin position="133"/>
        <end position="147"/>
    </location>
</feature>
<name>A0A6A5BPI4_NAEFO</name>
<dbReference type="VEuPathDB" id="AmoebaDB:NF0066580"/>
<evidence type="ECO:0000313" key="4">
    <source>
        <dbReference type="Proteomes" id="UP000444721"/>
    </source>
</evidence>
<accession>A0A6A5BPI4</accession>
<feature type="coiled-coil region" evidence="1">
    <location>
        <begin position="491"/>
        <end position="596"/>
    </location>
</feature>
<dbReference type="EMBL" id="VFQX01000042">
    <property type="protein sequence ID" value="KAF0976004.1"/>
    <property type="molecule type" value="Genomic_DNA"/>
</dbReference>
<dbReference type="VEuPathDB" id="AmoebaDB:FDP41_004970"/>
<dbReference type="RefSeq" id="XP_044560717.1">
    <property type="nucleotide sequence ID" value="XM_044708442.1"/>
</dbReference>
<keyword evidence="4" id="KW-1185">Reference proteome</keyword>
<gene>
    <name evidence="3" type="ORF">FDP41_004970</name>
</gene>
<proteinExistence type="predicted"/>
<protein>
    <submittedName>
        <fullName evidence="3">Uncharacterized protein</fullName>
    </submittedName>
</protein>
<feature type="compositionally biased region" description="Low complexity" evidence="2">
    <location>
        <begin position="61"/>
        <end position="125"/>
    </location>
</feature>
<organism evidence="3 4">
    <name type="scientific">Naegleria fowleri</name>
    <name type="common">Brain eating amoeba</name>
    <dbReference type="NCBI Taxonomy" id="5763"/>
    <lineage>
        <taxon>Eukaryota</taxon>
        <taxon>Discoba</taxon>
        <taxon>Heterolobosea</taxon>
        <taxon>Tetramitia</taxon>
        <taxon>Eutetramitia</taxon>
        <taxon>Vahlkampfiidae</taxon>
        <taxon>Naegleria</taxon>
    </lineage>
</organism>